<organism evidence="3 4">
    <name type="scientific">Fusobacterium mortiferum</name>
    <dbReference type="NCBI Taxonomy" id="850"/>
    <lineage>
        <taxon>Bacteria</taxon>
        <taxon>Fusobacteriati</taxon>
        <taxon>Fusobacteriota</taxon>
        <taxon>Fusobacteriia</taxon>
        <taxon>Fusobacteriales</taxon>
        <taxon>Fusobacteriaceae</taxon>
        <taxon>Fusobacterium</taxon>
    </lineage>
</organism>
<feature type="transmembrane region" description="Helical" evidence="1">
    <location>
        <begin position="187"/>
        <end position="210"/>
    </location>
</feature>
<evidence type="ECO:0000313" key="3">
    <source>
        <dbReference type="EMBL" id="MBM6875321.1"/>
    </source>
</evidence>
<protein>
    <submittedName>
        <fullName evidence="3">Acyltransferase family protein</fullName>
    </submittedName>
</protein>
<dbReference type="GO" id="GO:0016746">
    <property type="term" value="F:acyltransferase activity"/>
    <property type="evidence" value="ECO:0007669"/>
    <property type="project" value="UniProtKB-KW"/>
</dbReference>
<evidence type="ECO:0000259" key="2">
    <source>
        <dbReference type="Pfam" id="PF01757"/>
    </source>
</evidence>
<evidence type="ECO:0000256" key="1">
    <source>
        <dbReference type="SAM" id="Phobius"/>
    </source>
</evidence>
<accession>A0ABS2G1P4</accession>
<keyword evidence="1" id="KW-1133">Transmembrane helix</keyword>
<feature type="transmembrane region" description="Helical" evidence="1">
    <location>
        <begin position="53"/>
        <end position="73"/>
    </location>
</feature>
<evidence type="ECO:0000313" key="4">
    <source>
        <dbReference type="Proteomes" id="UP000728968"/>
    </source>
</evidence>
<gene>
    <name evidence="3" type="ORF">H6A04_06600</name>
</gene>
<feature type="domain" description="Acyltransferase 3" evidence="2">
    <location>
        <begin position="12"/>
        <end position="326"/>
    </location>
</feature>
<keyword evidence="1" id="KW-0812">Transmembrane</keyword>
<feature type="transmembrane region" description="Helical" evidence="1">
    <location>
        <begin position="94"/>
        <end position="111"/>
    </location>
</feature>
<dbReference type="EMBL" id="JACJLT010000050">
    <property type="protein sequence ID" value="MBM6875321.1"/>
    <property type="molecule type" value="Genomic_DNA"/>
</dbReference>
<dbReference type="Pfam" id="PF01757">
    <property type="entry name" value="Acyl_transf_3"/>
    <property type="match status" value="1"/>
</dbReference>
<sequence>MDTQITKEKSIVIKVIAVMMMVALHVFNFPSRIFPYTYISLGYINGNPIEQYLAQAFSIVVNIFLFVTGYGLYVKRVSNYKEVFSYIIRLYLKYWSIFLIFIPLGYFMEIYKFNIKEFLLNFLSLNTTYNLEWWFLKQYIIYLITYPLIKKYMEKFPSIILGISIVVTLAGMFLTLCLQKKIINYSYFLDIIIIPTLATSYSFISGIYIAKQGLFNRLNKIVNKFKINKKLFFIILLFLLIIIERLAYIKHILNFILVPLFIFSLSGLNLEQSRFILKLGNYTTGIWLIHSFFCYYYFKNIVFFPKYSILIFIWIMFLSIISTIIIEKIEKKLMKVYRYIRMEREK</sequence>
<feature type="transmembrane region" description="Helical" evidence="1">
    <location>
        <begin position="253"/>
        <end position="270"/>
    </location>
</feature>
<name>A0ABS2G1P4_FUSMR</name>
<feature type="transmembrane region" description="Helical" evidence="1">
    <location>
        <begin position="12"/>
        <end position="33"/>
    </location>
</feature>
<feature type="transmembrane region" description="Helical" evidence="1">
    <location>
        <begin position="131"/>
        <end position="149"/>
    </location>
</feature>
<feature type="transmembrane region" description="Helical" evidence="1">
    <location>
        <begin position="304"/>
        <end position="326"/>
    </location>
</feature>
<feature type="transmembrane region" description="Helical" evidence="1">
    <location>
        <begin position="156"/>
        <end position="175"/>
    </location>
</feature>
<keyword evidence="4" id="KW-1185">Reference proteome</keyword>
<dbReference type="RefSeq" id="WP_204716203.1">
    <property type="nucleotide sequence ID" value="NZ_JACJLT010000050.1"/>
</dbReference>
<dbReference type="Proteomes" id="UP000728968">
    <property type="component" value="Unassembled WGS sequence"/>
</dbReference>
<feature type="transmembrane region" description="Helical" evidence="1">
    <location>
        <begin position="279"/>
        <end position="298"/>
    </location>
</feature>
<dbReference type="InterPro" id="IPR002656">
    <property type="entry name" value="Acyl_transf_3_dom"/>
</dbReference>
<keyword evidence="3" id="KW-0808">Transferase</keyword>
<keyword evidence="1" id="KW-0472">Membrane</keyword>
<keyword evidence="3" id="KW-0012">Acyltransferase</keyword>
<reference evidence="3 4" key="1">
    <citation type="journal article" date="2021" name="Sci. Rep.">
        <title>The distribution of antibiotic resistance genes in chicken gut microbiota commensals.</title>
        <authorList>
            <person name="Juricova H."/>
            <person name="Matiasovicova J."/>
            <person name="Kubasova T."/>
            <person name="Cejkova D."/>
            <person name="Rychlik I."/>
        </authorList>
    </citation>
    <scope>NUCLEOTIDE SEQUENCE [LARGE SCALE GENOMIC DNA]</scope>
    <source>
        <strain evidence="3 4">An425</strain>
    </source>
</reference>
<comment type="caution">
    <text evidence="3">The sequence shown here is derived from an EMBL/GenBank/DDBJ whole genome shotgun (WGS) entry which is preliminary data.</text>
</comment>
<feature type="transmembrane region" description="Helical" evidence="1">
    <location>
        <begin position="231"/>
        <end position="247"/>
    </location>
</feature>
<proteinExistence type="predicted"/>